<gene>
    <name evidence="4" type="ORF">H9874_00100</name>
</gene>
<comment type="catalytic activity">
    <reaction evidence="2">
        <text>2 GTP = 3',3'-c-di-GMP + 2 diphosphate</text>
        <dbReference type="Rhea" id="RHEA:24898"/>
        <dbReference type="ChEBI" id="CHEBI:33019"/>
        <dbReference type="ChEBI" id="CHEBI:37565"/>
        <dbReference type="ChEBI" id="CHEBI:58805"/>
        <dbReference type="EC" id="2.7.7.65"/>
    </reaction>
</comment>
<reference evidence="4" key="2">
    <citation type="submission" date="2021-04" db="EMBL/GenBank/DDBJ databases">
        <authorList>
            <person name="Gilroy R."/>
        </authorList>
    </citation>
    <scope>NUCLEOTIDE SEQUENCE</scope>
    <source>
        <strain evidence="4">ChiSxjej5B17-1746</strain>
    </source>
</reference>
<reference evidence="4" key="1">
    <citation type="journal article" date="2021" name="PeerJ">
        <title>Extensive microbial diversity within the chicken gut microbiome revealed by metagenomics and culture.</title>
        <authorList>
            <person name="Gilroy R."/>
            <person name="Ravi A."/>
            <person name="Getino M."/>
            <person name="Pursley I."/>
            <person name="Horton D.L."/>
            <person name="Alikhan N.F."/>
            <person name="Baker D."/>
            <person name="Gharbi K."/>
            <person name="Hall N."/>
            <person name="Watson M."/>
            <person name="Adriaenssens E.M."/>
            <person name="Foster-Nyarko E."/>
            <person name="Jarju S."/>
            <person name="Secka A."/>
            <person name="Antonio M."/>
            <person name="Oren A."/>
            <person name="Chaudhuri R.R."/>
            <person name="La Ragione R."/>
            <person name="Hildebrand F."/>
            <person name="Pallen M.J."/>
        </authorList>
    </citation>
    <scope>NUCLEOTIDE SEQUENCE</scope>
    <source>
        <strain evidence="4">ChiSxjej5B17-1746</strain>
    </source>
</reference>
<organism evidence="4 5">
    <name type="scientific">Candidatus Bilophila faecipullorum</name>
    <dbReference type="NCBI Taxonomy" id="2838482"/>
    <lineage>
        <taxon>Bacteria</taxon>
        <taxon>Pseudomonadati</taxon>
        <taxon>Thermodesulfobacteriota</taxon>
        <taxon>Desulfovibrionia</taxon>
        <taxon>Desulfovibrionales</taxon>
        <taxon>Desulfovibrionaceae</taxon>
        <taxon>Bilophila</taxon>
    </lineage>
</organism>
<dbReference type="Gene3D" id="3.30.70.270">
    <property type="match status" value="1"/>
</dbReference>
<dbReference type="SUPFAM" id="SSF55073">
    <property type="entry name" value="Nucleotide cyclase"/>
    <property type="match status" value="1"/>
</dbReference>
<dbReference type="EMBL" id="DXGI01000004">
    <property type="protein sequence ID" value="HIW77535.1"/>
    <property type="molecule type" value="Genomic_DNA"/>
</dbReference>
<evidence type="ECO:0000256" key="1">
    <source>
        <dbReference type="ARBA" id="ARBA00012528"/>
    </source>
</evidence>
<dbReference type="AlphaFoldDB" id="A0A9D1U8V7"/>
<dbReference type="InterPro" id="IPR029787">
    <property type="entry name" value="Nucleotide_cyclase"/>
</dbReference>
<accession>A0A9D1U8V7</accession>
<dbReference type="PANTHER" id="PTHR45138:SF9">
    <property type="entry name" value="DIGUANYLATE CYCLASE DGCM-RELATED"/>
    <property type="match status" value="1"/>
</dbReference>
<comment type="caution">
    <text evidence="4">The sequence shown here is derived from an EMBL/GenBank/DDBJ whole genome shotgun (WGS) entry which is preliminary data.</text>
</comment>
<name>A0A9D1U8V7_9BACT</name>
<feature type="domain" description="GGDEF" evidence="3">
    <location>
        <begin position="84"/>
        <end position="216"/>
    </location>
</feature>
<dbReference type="PANTHER" id="PTHR45138">
    <property type="entry name" value="REGULATORY COMPONENTS OF SENSORY TRANSDUCTION SYSTEM"/>
    <property type="match status" value="1"/>
</dbReference>
<dbReference type="SMART" id="SM00267">
    <property type="entry name" value="GGDEF"/>
    <property type="match status" value="1"/>
</dbReference>
<dbReference type="Pfam" id="PF00990">
    <property type="entry name" value="GGDEF"/>
    <property type="match status" value="1"/>
</dbReference>
<dbReference type="InterPro" id="IPR043128">
    <property type="entry name" value="Rev_trsase/Diguanyl_cyclase"/>
</dbReference>
<evidence type="ECO:0000313" key="5">
    <source>
        <dbReference type="Proteomes" id="UP000824264"/>
    </source>
</evidence>
<dbReference type="PROSITE" id="PS50887">
    <property type="entry name" value="GGDEF"/>
    <property type="match status" value="1"/>
</dbReference>
<evidence type="ECO:0000256" key="2">
    <source>
        <dbReference type="ARBA" id="ARBA00034247"/>
    </source>
</evidence>
<protein>
    <recommendedName>
        <fullName evidence="1">diguanylate cyclase</fullName>
        <ecNumber evidence="1">2.7.7.65</ecNumber>
    </recommendedName>
</protein>
<sequence length="239" mass="26636">PVGPDGNREFTVRLGGKTAIMEIHEEPLLDVFQQEVGRLCLCRDVTIERTFERELLHSANTDALTGLYNRRYFYAALDKNRNRERVSLLYLDIDNFKSVNDRYGHQCGDEALIIVARLLRESFPDDLVARVGGDEFLIALLGDCGLRALEERARGLLDRIADSFQSSARLEGLSASIGIAQSDDSSLNIDELIRRSDMALYKAKASGKARCCVFIPCCPSLSEPAPATPEWGRRNLRGG</sequence>
<dbReference type="GO" id="GO:0052621">
    <property type="term" value="F:diguanylate cyclase activity"/>
    <property type="evidence" value="ECO:0007669"/>
    <property type="project" value="UniProtKB-EC"/>
</dbReference>
<dbReference type="InterPro" id="IPR050469">
    <property type="entry name" value="Diguanylate_Cyclase"/>
</dbReference>
<dbReference type="CDD" id="cd01949">
    <property type="entry name" value="GGDEF"/>
    <property type="match status" value="1"/>
</dbReference>
<dbReference type="Proteomes" id="UP000824264">
    <property type="component" value="Unassembled WGS sequence"/>
</dbReference>
<evidence type="ECO:0000313" key="4">
    <source>
        <dbReference type="EMBL" id="HIW77535.1"/>
    </source>
</evidence>
<feature type="non-terminal residue" evidence="4">
    <location>
        <position position="1"/>
    </location>
</feature>
<dbReference type="NCBIfam" id="TIGR00254">
    <property type="entry name" value="GGDEF"/>
    <property type="match status" value="1"/>
</dbReference>
<dbReference type="InterPro" id="IPR000160">
    <property type="entry name" value="GGDEF_dom"/>
</dbReference>
<dbReference type="EC" id="2.7.7.65" evidence="1"/>
<proteinExistence type="predicted"/>
<evidence type="ECO:0000259" key="3">
    <source>
        <dbReference type="PROSITE" id="PS50887"/>
    </source>
</evidence>